<name>A0A6V8N7Y8_9BACT</name>
<reference evidence="3" key="1">
    <citation type="submission" date="2020-06" db="EMBL/GenBank/DDBJ databases">
        <title>Draft genomic sequecing of Geomonas sp. Red745.</title>
        <authorList>
            <person name="Itoh H."/>
            <person name="Xu Z.X."/>
            <person name="Ushijima N."/>
            <person name="Masuda Y."/>
            <person name="Shiratori Y."/>
            <person name="Senoo K."/>
        </authorList>
    </citation>
    <scope>NUCLEOTIDE SEQUENCE [LARGE SCALE GENOMIC DNA]</scope>
    <source>
        <strain evidence="3">Red745</strain>
    </source>
</reference>
<dbReference type="RefSeq" id="WP_198424491.1">
    <property type="nucleotide sequence ID" value="NZ_BLXZ01000004.1"/>
</dbReference>
<organism evidence="2 3">
    <name type="scientific">Geomonas limicola</name>
    <dbReference type="NCBI Taxonomy" id="2740186"/>
    <lineage>
        <taxon>Bacteria</taxon>
        <taxon>Pseudomonadati</taxon>
        <taxon>Thermodesulfobacteriota</taxon>
        <taxon>Desulfuromonadia</taxon>
        <taxon>Geobacterales</taxon>
        <taxon>Geobacteraceae</taxon>
        <taxon>Geomonas</taxon>
    </lineage>
</organism>
<evidence type="ECO:0000313" key="2">
    <source>
        <dbReference type="EMBL" id="GFO68692.1"/>
    </source>
</evidence>
<dbReference type="Proteomes" id="UP000587586">
    <property type="component" value="Unassembled WGS sequence"/>
</dbReference>
<evidence type="ECO:0000259" key="1">
    <source>
        <dbReference type="Pfam" id="PF10546"/>
    </source>
</evidence>
<comment type="caution">
    <text evidence="2">The sequence shown here is derived from an EMBL/GenBank/DDBJ whole genome shotgun (WGS) entry which is preliminary data.</text>
</comment>
<gene>
    <name evidence="2" type="ORF">GMLC_22710</name>
</gene>
<dbReference type="AlphaFoldDB" id="A0A6V8N7Y8"/>
<feature type="domain" description="Bacteriophage Mx8 p63 C-terminal" evidence="1">
    <location>
        <begin position="204"/>
        <end position="296"/>
    </location>
</feature>
<sequence>MTEHKGRAKGGYATAAKMTAEELKERAMKGVEKRKENAELPVALHEGEFPIGDSLIACAHLPNGQRIITQATFLRALGRSRSPKAGTGVLSTLDALPFFLQANVLQPYISAEVADASRPIFYKSKKGTRNVGYDATLLPKVAEVYLKLRDDSLAKTGEVPRQYEHIINAADILMRGLAHVGIIALVDEATGYQDVRARNELNVILQAYIAKELLPWTKRFPDEFYKQIFRLHNWPFNPMSVKRPGYVGTLTNKLVYERLPDGVLDELKKRNPPNEAGNRKYRHHQLLTENVGHPHLEKHVASVTTLMRACDSWQMFETLFLKAFPISGDQGKLFSDEGE</sequence>
<dbReference type="EMBL" id="BLXZ01000004">
    <property type="protein sequence ID" value="GFO68692.1"/>
    <property type="molecule type" value="Genomic_DNA"/>
</dbReference>
<accession>A0A6V8N7Y8</accession>
<keyword evidence="3" id="KW-1185">Reference proteome</keyword>
<dbReference type="InterPro" id="IPR018874">
    <property type="entry name" value="Phage_Mx8_p63_C"/>
</dbReference>
<proteinExistence type="predicted"/>
<dbReference type="Pfam" id="PF10546">
    <property type="entry name" value="P63C"/>
    <property type="match status" value="1"/>
</dbReference>
<protein>
    <recommendedName>
        <fullName evidence="1">Bacteriophage Mx8 p63 C-terminal domain-containing protein</fullName>
    </recommendedName>
</protein>
<evidence type="ECO:0000313" key="3">
    <source>
        <dbReference type="Proteomes" id="UP000587586"/>
    </source>
</evidence>